<dbReference type="EMBL" id="MT142422">
    <property type="protein sequence ID" value="QJA80439.1"/>
    <property type="molecule type" value="Genomic_DNA"/>
</dbReference>
<dbReference type="AlphaFoldDB" id="A0A6M3J8R9"/>
<evidence type="ECO:0000313" key="2">
    <source>
        <dbReference type="EMBL" id="QJA80439.1"/>
    </source>
</evidence>
<reference evidence="1" key="1">
    <citation type="submission" date="2020-03" db="EMBL/GenBank/DDBJ databases">
        <title>The deep terrestrial virosphere.</title>
        <authorList>
            <person name="Holmfeldt K."/>
            <person name="Nilsson E."/>
            <person name="Simone D."/>
            <person name="Lopez-Fernandez M."/>
            <person name="Wu X."/>
            <person name="de Brujin I."/>
            <person name="Lundin D."/>
            <person name="Andersson A."/>
            <person name="Bertilsson S."/>
            <person name="Dopson M."/>
        </authorList>
    </citation>
    <scope>NUCLEOTIDE SEQUENCE</scope>
    <source>
        <strain evidence="2">MM415A00721</strain>
        <strain evidence="1">MM415B00395</strain>
    </source>
</reference>
<accession>A0A6M3J8R9</accession>
<evidence type="ECO:0000313" key="1">
    <source>
        <dbReference type="EMBL" id="QJA65497.1"/>
    </source>
</evidence>
<protein>
    <submittedName>
        <fullName evidence="1">Uncharacterized protein</fullName>
    </submittedName>
</protein>
<name>A0A6M3J8R9_9ZZZZ</name>
<sequence length="164" mass="17423">MTKHKHTPFPFVGQESMIDEKIQPPLSYSHSGEITSTTGVFPLGDVRRAGRVIDVSMSVNSCGRDDSSPLIISGEIYINGTTCLTTRPSIAFVSGEAPQQKTTRVTGDSGITQAVIDTTANTVVPGDVITGIVTLDRTASPETEINNLIISVDFEPVNASPNAF</sequence>
<gene>
    <name evidence="2" type="ORF">MM415A00721_0012</name>
    <name evidence="1" type="ORF">MM415B00395_0043</name>
</gene>
<proteinExistence type="predicted"/>
<organism evidence="1">
    <name type="scientific">viral metagenome</name>
    <dbReference type="NCBI Taxonomy" id="1070528"/>
    <lineage>
        <taxon>unclassified sequences</taxon>
        <taxon>metagenomes</taxon>
        <taxon>organismal metagenomes</taxon>
    </lineage>
</organism>
<dbReference type="EMBL" id="MT141539">
    <property type="protein sequence ID" value="QJA65497.1"/>
    <property type="molecule type" value="Genomic_DNA"/>
</dbReference>